<accession>A0A9P6YEF7</accession>
<feature type="region of interest" description="Disordered" evidence="1">
    <location>
        <begin position="95"/>
        <end position="144"/>
    </location>
</feature>
<protein>
    <submittedName>
        <fullName evidence="2">Uncharacterized protein</fullName>
    </submittedName>
</protein>
<evidence type="ECO:0000313" key="3">
    <source>
        <dbReference type="Proteomes" id="UP000717996"/>
    </source>
</evidence>
<dbReference type="OrthoDB" id="2214920at2759"/>
<evidence type="ECO:0000313" key="2">
    <source>
        <dbReference type="EMBL" id="KAG1545759.1"/>
    </source>
</evidence>
<gene>
    <name evidence="2" type="ORF">G6F51_005275</name>
</gene>
<comment type="caution">
    <text evidence="2">The sequence shown here is derived from an EMBL/GenBank/DDBJ whole genome shotgun (WGS) entry which is preliminary data.</text>
</comment>
<name>A0A9P6YEF7_RHIOR</name>
<feature type="compositionally biased region" description="Basic and acidic residues" evidence="1">
    <location>
        <begin position="97"/>
        <end position="112"/>
    </location>
</feature>
<evidence type="ECO:0000256" key="1">
    <source>
        <dbReference type="SAM" id="MobiDB-lite"/>
    </source>
</evidence>
<dbReference type="AlphaFoldDB" id="A0A9P6YEF7"/>
<proteinExistence type="predicted"/>
<reference evidence="2" key="1">
    <citation type="journal article" date="2020" name="Microb. Genom.">
        <title>Genetic diversity of clinical and environmental Mucorales isolates obtained from an investigation of mucormycosis cases among solid organ transplant recipients.</title>
        <authorList>
            <person name="Nguyen M.H."/>
            <person name="Kaul D."/>
            <person name="Muto C."/>
            <person name="Cheng S.J."/>
            <person name="Richter R.A."/>
            <person name="Bruno V.M."/>
            <person name="Liu G."/>
            <person name="Beyhan S."/>
            <person name="Sundermann A.J."/>
            <person name="Mounaud S."/>
            <person name="Pasculle A.W."/>
            <person name="Nierman W.C."/>
            <person name="Driscoll E."/>
            <person name="Cumbie R."/>
            <person name="Clancy C.J."/>
            <person name="Dupont C.L."/>
        </authorList>
    </citation>
    <scope>NUCLEOTIDE SEQUENCE</scope>
    <source>
        <strain evidence="2">GL16</strain>
    </source>
</reference>
<dbReference type="EMBL" id="JAANIT010000636">
    <property type="protein sequence ID" value="KAG1545759.1"/>
    <property type="molecule type" value="Genomic_DNA"/>
</dbReference>
<organism evidence="2 3">
    <name type="scientific">Rhizopus oryzae</name>
    <name type="common">Mucormycosis agent</name>
    <name type="synonym">Rhizopus arrhizus var. delemar</name>
    <dbReference type="NCBI Taxonomy" id="64495"/>
    <lineage>
        <taxon>Eukaryota</taxon>
        <taxon>Fungi</taxon>
        <taxon>Fungi incertae sedis</taxon>
        <taxon>Mucoromycota</taxon>
        <taxon>Mucoromycotina</taxon>
        <taxon>Mucoromycetes</taxon>
        <taxon>Mucorales</taxon>
        <taxon>Mucorineae</taxon>
        <taxon>Rhizopodaceae</taxon>
        <taxon>Rhizopus</taxon>
    </lineage>
</organism>
<dbReference type="Proteomes" id="UP000717996">
    <property type="component" value="Unassembled WGS sequence"/>
</dbReference>
<sequence length="260" mass="29166">MHSSVERIDNPHVAVDIAVVGKETNSMFQCKQQAAMNDIRNGASVGYDIRQYPLDNLTMLKLQLSNVVGNCGSDHQRFDYNTWCGRGSNRAASPFEGFERNGSERPDQEASQRHNASLRYIQSTSTSIGARRSDSAVFDEPESSISLQGPTSSFYCLKSGTNITSPWCHYQEMTFESNQKAQTSHYFRFSKVASPFPYHTPNQNANDKEFVENIGINNVDSLDSGIRDTYIGEFFRLDDGLFLSLFFILSSSEFKVSISP</sequence>